<dbReference type="OrthoDB" id="5997453at2"/>
<reference evidence="1 2" key="1">
    <citation type="submission" date="2018-03" db="EMBL/GenBank/DDBJ databases">
        <title>Arenimonas caeni sp. nov., isolated from activated sludge.</title>
        <authorList>
            <person name="Liu H."/>
        </authorList>
    </citation>
    <scope>NUCLEOTIDE SEQUENCE [LARGE SCALE GENOMIC DNA]</scope>
    <source>
        <strain evidence="2">z29</strain>
    </source>
</reference>
<evidence type="ECO:0000313" key="2">
    <source>
        <dbReference type="Proteomes" id="UP000241736"/>
    </source>
</evidence>
<evidence type="ECO:0000313" key="1">
    <source>
        <dbReference type="EMBL" id="PRH81266.1"/>
    </source>
</evidence>
<organism evidence="1 2">
    <name type="scientific">Arenimonas caeni</name>
    <dbReference type="NCBI Taxonomy" id="2058085"/>
    <lineage>
        <taxon>Bacteria</taxon>
        <taxon>Pseudomonadati</taxon>
        <taxon>Pseudomonadota</taxon>
        <taxon>Gammaproteobacteria</taxon>
        <taxon>Lysobacterales</taxon>
        <taxon>Lysobacteraceae</taxon>
        <taxon>Arenimonas</taxon>
    </lineage>
</organism>
<dbReference type="Proteomes" id="UP000241736">
    <property type="component" value="Unassembled WGS sequence"/>
</dbReference>
<dbReference type="RefSeq" id="WP_106991556.1">
    <property type="nucleotide sequence ID" value="NZ_KZ679107.1"/>
</dbReference>
<protein>
    <submittedName>
        <fullName evidence="1">Uncharacterized protein</fullName>
    </submittedName>
</protein>
<sequence length="318" mass="34847">MSGKDEWIWPARPTNEAEYSAMMVDLDRHLATQRLQPAQRSLNAARLVSIALKLSGTPILSADPDRGEPFGPRDLLARVADWCDATYGDRNKIDFALGYVVLPLRGTYWSLRIPLVFGTVFPFADRDLSNTGRQLTTRATGPATHNVLSGLKGVTQNYASQLTDIEVASVLRSYQRGYVALTALDELKGHELFSAARGDYGFSVEALLDGRALGKARWDNAQCAEKVLKGLLGRAGQPFPTNAAQGHDIVHLGRLVSQHFSLALPESDLRLIYCPPKVRYAQVAIDQEEAWVAHEALLGVLGHLRSIALPPGGKRLRA</sequence>
<proteinExistence type="predicted"/>
<accession>A0A2P6M5K5</accession>
<dbReference type="EMBL" id="PVLF01000033">
    <property type="protein sequence ID" value="PRH81266.1"/>
    <property type="molecule type" value="Genomic_DNA"/>
</dbReference>
<gene>
    <name evidence="1" type="ORF">C6N40_13525</name>
</gene>
<keyword evidence="2" id="KW-1185">Reference proteome</keyword>
<name>A0A2P6M5K5_9GAMM</name>
<dbReference type="AlphaFoldDB" id="A0A2P6M5K5"/>
<comment type="caution">
    <text evidence="1">The sequence shown here is derived from an EMBL/GenBank/DDBJ whole genome shotgun (WGS) entry which is preliminary data.</text>
</comment>